<feature type="domain" description="Transposase-associated" evidence="2">
    <location>
        <begin position="3"/>
        <end position="75"/>
    </location>
</feature>
<evidence type="ECO:0000259" key="1">
    <source>
        <dbReference type="Pfam" id="PF03017"/>
    </source>
</evidence>
<evidence type="ECO:0000313" key="4">
    <source>
        <dbReference type="RefSeq" id="XP_071903801.1"/>
    </source>
</evidence>
<evidence type="ECO:0000313" key="3">
    <source>
        <dbReference type="Proteomes" id="UP001652660"/>
    </source>
</evidence>
<feature type="domain" description="Transposase Tnp1/En/Spm-like" evidence="1">
    <location>
        <begin position="82"/>
        <end position="144"/>
    </location>
</feature>
<name>A0ABM4U944_COFAR</name>
<protein>
    <recommendedName>
        <fullName evidence="5">Transposase-associated domain-containing protein</fullName>
    </recommendedName>
</protein>
<keyword evidence="3" id="KW-1185">Reference proteome</keyword>
<dbReference type="GeneID" id="113736699"/>
<reference evidence="4" key="1">
    <citation type="submission" date="2025-08" db="UniProtKB">
        <authorList>
            <consortium name="RefSeq"/>
        </authorList>
    </citation>
    <scope>IDENTIFICATION</scope>
    <source>
        <tissue evidence="4">Leaves</tissue>
    </source>
</reference>
<dbReference type="Pfam" id="PF13963">
    <property type="entry name" value="Transpos_assoc"/>
    <property type="match status" value="1"/>
</dbReference>
<organism evidence="3 4">
    <name type="scientific">Coffea arabica</name>
    <name type="common">Arabian coffee</name>
    <dbReference type="NCBI Taxonomy" id="13443"/>
    <lineage>
        <taxon>Eukaryota</taxon>
        <taxon>Viridiplantae</taxon>
        <taxon>Streptophyta</taxon>
        <taxon>Embryophyta</taxon>
        <taxon>Tracheophyta</taxon>
        <taxon>Spermatophyta</taxon>
        <taxon>Magnoliopsida</taxon>
        <taxon>eudicotyledons</taxon>
        <taxon>Gunneridae</taxon>
        <taxon>Pentapetalae</taxon>
        <taxon>asterids</taxon>
        <taxon>lamiids</taxon>
        <taxon>Gentianales</taxon>
        <taxon>Rubiaceae</taxon>
        <taxon>Ixoroideae</taxon>
        <taxon>Gardenieae complex</taxon>
        <taxon>Bertiereae - Coffeeae clade</taxon>
        <taxon>Coffeeae</taxon>
        <taxon>Coffea</taxon>
    </lineage>
</organism>
<proteinExistence type="predicted"/>
<dbReference type="InterPro" id="IPR004264">
    <property type="entry name" value="Transposase_23"/>
</dbReference>
<sequence>MDKRWMSMSRSSDEYKAGLEDFLDFAFTNGSIGEMILCPCIRCGNGVFVTREQAKSHLIWKGFIKGYTQWLAHGEVGDKVTVRSMVDSSKICAVGVVRNLDPTSEVGDTPLGSHWCEIHVNVPVENDEKLMRPYHNFRKIGDAIGVAIAWPINLVILEEN</sequence>
<dbReference type="RefSeq" id="XP_071903801.1">
    <property type="nucleotide sequence ID" value="XM_072047700.1"/>
</dbReference>
<evidence type="ECO:0008006" key="5">
    <source>
        <dbReference type="Google" id="ProtNLM"/>
    </source>
</evidence>
<accession>A0ABM4U944</accession>
<dbReference type="Proteomes" id="UP001652660">
    <property type="component" value="Chromosome 4e"/>
</dbReference>
<dbReference type="InterPro" id="IPR029480">
    <property type="entry name" value="Transpos_assoc"/>
</dbReference>
<dbReference type="Pfam" id="PF03017">
    <property type="entry name" value="Transposase_23"/>
    <property type="match status" value="1"/>
</dbReference>
<evidence type="ECO:0000259" key="2">
    <source>
        <dbReference type="Pfam" id="PF13963"/>
    </source>
</evidence>
<gene>
    <name evidence="4" type="primary">LOC113736699</name>
</gene>